<dbReference type="RefSeq" id="WP_154538410.1">
    <property type="nucleotide sequence ID" value="NZ_VUNE01000004.1"/>
</dbReference>
<name>A0A6N7X1Q6_9FIRM</name>
<evidence type="ECO:0000256" key="4">
    <source>
        <dbReference type="ARBA" id="ARBA00022741"/>
    </source>
</evidence>
<comment type="subcellular location">
    <subcellularLocation>
        <location evidence="11">Cytoplasm</location>
    </subcellularLocation>
</comment>
<dbReference type="EMBL" id="VUNE01000004">
    <property type="protein sequence ID" value="MST62938.1"/>
    <property type="molecule type" value="Genomic_DNA"/>
</dbReference>
<evidence type="ECO:0000256" key="11">
    <source>
        <dbReference type="HAMAP-Rule" id="MF_01898"/>
    </source>
</evidence>
<dbReference type="Proteomes" id="UP000440713">
    <property type="component" value="Unassembled WGS sequence"/>
</dbReference>
<dbReference type="GO" id="GO:0006261">
    <property type="term" value="P:DNA-templated DNA replication"/>
    <property type="evidence" value="ECO:0007669"/>
    <property type="project" value="UniProtKB-UniRule"/>
</dbReference>
<dbReference type="PRINTS" id="PR00418">
    <property type="entry name" value="TPI2FAMILY"/>
</dbReference>
<dbReference type="Gene3D" id="3.40.50.670">
    <property type="match status" value="1"/>
</dbReference>
<feature type="site" description="Interaction with DNA" evidence="11">
    <location>
        <position position="454"/>
    </location>
</feature>
<dbReference type="Pfam" id="PF02518">
    <property type="entry name" value="HATPase_c"/>
    <property type="match status" value="1"/>
</dbReference>
<accession>A0A6N7X1Q6</accession>
<evidence type="ECO:0000256" key="9">
    <source>
        <dbReference type="ARBA" id="ARBA00023235"/>
    </source>
</evidence>
<evidence type="ECO:0000256" key="6">
    <source>
        <dbReference type="ARBA" id="ARBA00022842"/>
    </source>
</evidence>
<dbReference type="SMART" id="SM00433">
    <property type="entry name" value="TOP2c"/>
    <property type="match status" value="1"/>
</dbReference>
<dbReference type="SUPFAM" id="SSF55874">
    <property type="entry name" value="ATPase domain of HSP90 chaperone/DNA topoisomerase II/histidine kinase"/>
    <property type="match status" value="1"/>
</dbReference>
<feature type="binding site" evidence="11">
    <location>
        <position position="426"/>
    </location>
    <ligand>
        <name>Mg(2+)</name>
        <dbReference type="ChEBI" id="CHEBI:18420"/>
        <label>1</label>
        <note>catalytic</note>
    </ligand>
</feature>
<dbReference type="InterPro" id="IPR006171">
    <property type="entry name" value="TOPRIM_dom"/>
</dbReference>
<dbReference type="InterPro" id="IPR013506">
    <property type="entry name" value="Topo_IIA_bsu_dom2"/>
</dbReference>
<dbReference type="GO" id="GO:0034335">
    <property type="term" value="F:DNA negative supercoiling activity"/>
    <property type="evidence" value="ECO:0007669"/>
    <property type="project" value="UniProtKB-ARBA"/>
</dbReference>
<dbReference type="CDD" id="cd00822">
    <property type="entry name" value="TopoII_Trans_DNA_gyrase"/>
    <property type="match status" value="1"/>
</dbReference>
<dbReference type="AlphaFoldDB" id="A0A6N7X1Q6"/>
<dbReference type="InterPro" id="IPR011557">
    <property type="entry name" value="GyrB"/>
</dbReference>
<gene>
    <name evidence="11 13" type="primary">gyrB</name>
    <name evidence="13" type="ORF">FYJ71_08135</name>
</gene>
<dbReference type="GO" id="GO:0005737">
    <property type="term" value="C:cytoplasm"/>
    <property type="evidence" value="ECO:0007669"/>
    <property type="project" value="UniProtKB-SubCell"/>
</dbReference>
<dbReference type="InterPro" id="IPR014721">
    <property type="entry name" value="Ribsml_uS5_D2-typ_fold_subgr"/>
</dbReference>
<reference evidence="13 14" key="1">
    <citation type="submission" date="2019-08" db="EMBL/GenBank/DDBJ databases">
        <title>In-depth cultivation of the pig gut microbiome towards novel bacterial diversity and tailored functional studies.</title>
        <authorList>
            <person name="Wylensek D."/>
            <person name="Hitch T.C.A."/>
            <person name="Clavel T."/>
        </authorList>
    </citation>
    <scope>NUCLEOTIDE SEQUENCE [LARGE SCALE GENOMIC DNA]</scope>
    <source>
        <strain evidence="13 14">WCA-SAB-591-4A-A</strain>
    </source>
</reference>
<comment type="similarity">
    <text evidence="2 11">Belongs to the type II topoisomerase GyrB family.</text>
</comment>
<protein>
    <recommendedName>
        <fullName evidence="11">DNA gyrase subunit B</fullName>
        <ecNumber evidence="11">5.6.2.2</ecNumber>
    </recommendedName>
</protein>
<evidence type="ECO:0000256" key="1">
    <source>
        <dbReference type="ARBA" id="ARBA00000185"/>
    </source>
</evidence>
<evidence type="ECO:0000313" key="14">
    <source>
        <dbReference type="Proteomes" id="UP000440713"/>
    </source>
</evidence>
<evidence type="ECO:0000256" key="8">
    <source>
        <dbReference type="ARBA" id="ARBA00023125"/>
    </source>
</evidence>
<dbReference type="PROSITE" id="PS00177">
    <property type="entry name" value="TOPOISOMERASE_II"/>
    <property type="match status" value="1"/>
</dbReference>
<comment type="subunit">
    <text evidence="10">Heterotetramer composed of ParC and ParE.</text>
</comment>
<dbReference type="SMART" id="SM00387">
    <property type="entry name" value="HATPase_c"/>
    <property type="match status" value="1"/>
</dbReference>
<dbReference type="InterPro" id="IPR003594">
    <property type="entry name" value="HATPase_dom"/>
</dbReference>
<sequence>MAKHEYGADQIQVLEGLEAVRKRPGMYIGSTGTRGLHHLVYEVVDNSVDEALAGNCSEIYVSLNNDGSVTVRDNGRGIPVEVHPKTGLSTLETVLTVLHAGGKFGGGGYKVSGGLHGVGVSVVNALSDWLVAEVFRDGKIYRQEYKRGVATTKLEVFDGKSNESGTAITFLPDASIFDETEFSYETLEFRFRELSFLNKVIKIEFEDKREGLEKTRTFHFTGGLIEYVKYLNKTKTAIHPQIIHIDKVADDCTIELALQYTDAYRENIYSFANNINTHEGGSHLSGFKTALTKVMNDYARRNNYLKEKDQNLSGEDIREGLTAIISVKLPEPQFEGQTKTKLGNTFMRGLVDTITNEEVGAFMEENPSVARIIIDKCLRAQRAREAAKKARELTRRKSVLENTSLPGKLADCSEKSPEKSEIFLVEGDSAGGSAKGGRDRNIQAILPLRGKILNVEKSRLDKILSSEEIKNMITAFGCGIGDDFDIEKLRYHKIIIMTDADVDGAHIRTLLLTFFFRYMRPLIEEGYVYAAQPPLFKIKKNKKEFYAYDERQLNATLEEVGRQGTEVSRYKGLGEMNAEQLWETTMDPESRILLQITVDDAIVADEVFSMLMGDKVAPRREFIEANAKFVKNLDI</sequence>
<evidence type="ECO:0000256" key="2">
    <source>
        <dbReference type="ARBA" id="ARBA00010708"/>
    </source>
</evidence>
<feature type="binding site" evidence="11">
    <location>
        <position position="499"/>
    </location>
    <ligand>
        <name>Mg(2+)</name>
        <dbReference type="ChEBI" id="CHEBI:18420"/>
        <label>1</label>
        <note>catalytic</note>
    </ligand>
</feature>
<keyword evidence="9 11" id="KW-0413">Isomerase</keyword>
<comment type="function">
    <text evidence="11">A type II topoisomerase that negatively supercoils closed circular double-stranded (ds) DNA in an ATP-dependent manner to modulate DNA topology and maintain chromosomes in an underwound state. Negative supercoiling favors strand separation, and DNA replication, transcription, recombination and repair, all of which involve strand separation. Also able to catalyze the interconversion of other topological isomers of dsDNA rings, including catenanes and knotted rings. Type II topoisomerases break and join 2 DNA strands simultaneously in an ATP-dependent manner.</text>
</comment>
<comment type="caution">
    <text evidence="13">The sequence shown here is derived from an EMBL/GenBank/DDBJ whole genome shotgun (WGS) entry which is preliminary data.</text>
</comment>
<dbReference type="SUPFAM" id="SSF54211">
    <property type="entry name" value="Ribosomal protein S5 domain 2-like"/>
    <property type="match status" value="1"/>
</dbReference>
<feature type="binding site" evidence="11">
    <location>
        <position position="499"/>
    </location>
    <ligand>
        <name>Mg(2+)</name>
        <dbReference type="ChEBI" id="CHEBI:18420"/>
        <label>2</label>
    </ligand>
</feature>
<dbReference type="PANTHER" id="PTHR45866:SF1">
    <property type="entry name" value="DNA GYRASE SUBUNIT B, MITOCHONDRIAL"/>
    <property type="match status" value="1"/>
</dbReference>
<dbReference type="SUPFAM" id="SSF56719">
    <property type="entry name" value="Type II DNA topoisomerase"/>
    <property type="match status" value="1"/>
</dbReference>
<dbReference type="NCBIfam" id="TIGR01059">
    <property type="entry name" value="gyrB"/>
    <property type="match status" value="1"/>
</dbReference>
<proteinExistence type="inferred from homology"/>
<comment type="catalytic activity">
    <reaction evidence="1 11">
        <text>ATP-dependent breakage, passage and rejoining of double-stranded DNA.</text>
        <dbReference type="EC" id="5.6.2.2"/>
    </reaction>
</comment>
<dbReference type="InterPro" id="IPR001241">
    <property type="entry name" value="Topo_IIA"/>
</dbReference>
<keyword evidence="8" id="KW-0238">DNA-binding</keyword>
<dbReference type="InterPro" id="IPR020568">
    <property type="entry name" value="Ribosomal_Su5_D2-typ_SF"/>
</dbReference>
<dbReference type="NCBIfam" id="NF004189">
    <property type="entry name" value="PRK05644.1"/>
    <property type="match status" value="1"/>
</dbReference>
<evidence type="ECO:0000256" key="5">
    <source>
        <dbReference type="ARBA" id="ARBA00022840"/>
    </source>
</evidence>
<keyword evidence="7 11" id="KW-0799">Topoisomerase</keyword>
<dbReference type="InterPro" id="IPR018522">
    <property type="entry name" value="TopoIIA_CS"/>
</dbReference>
<dbReference type="GO" id="GO:0003677">
    <property type="term" value="F:DNA binding"/>
    <property type="evidence" value="ECO:0007669"/>
    <property type="project" value="UniProtKB-KW"/>
</dbReference>
<feature type="binding site" evidence="11">
    <location>
        <position position="501"/>
    </location>
    <ligand>
        <name>Mg(2+)</name>
        <dbReference type="ChEBI" id="CHEBI:18420"/>
        <label>2</label>
    </ligand>
</feature>
<dbReference type="InterPro" id="IPR034160">
    <property type="entry name" value="TOPRIM_GyrB"/>
</dbReference>
<dbReference type="FunFam" id="3.30.230.10:FF:000005">
    <property type="entry name" value="DNA gyrase subunit B"/>
    <property type="match status" value="1"/>
</dbReference>
<dbReference type="Pfam" id="PF01751">
    <property type="entry name" value="Toprim"/>
    <property type="match status" value="1"/>
</dbReference>
<keyword evidence="3 11" id="KW-0479">Metal-binding</keyword>
<dbReference type="CDD" id="cd16928">
    <property type="entry name" value="HATPase_GyrB-like"/>
    <property type="match status" value="1"/>
</dbReference>
<dbReference type="PRINTS" id="PR01159">
    <property type="entry name" value="DNAGYRASEB"/>
</dbReference>
<comment type="cofactor">
    <cofactor evidence="11">
        <name>Mg(2+)</name>
        <dbReference type="ChEBI" id="CHEBI:18420"/>
    </cofactor>
    <cofactor evidence="11">
        <name>Mn(2+)</name>
        <dbReference type="ChEBI" id="CHEBI:29035"/>
    </cofactor>
    <cofactor evidence="11">
        <name>Ca(2+)</name>
        <dbReference type="ChEBI" id="CHEBI:29108"/>
    </cofactor>
    <text evidence="11">Binds two Mg(2+) per subunit. The magnesium ions form salt bridges with both the protein and the DNA. Can also accept other divalent metal cations, such as Mn(2+) or Ca(2+).</text>
</comment>
<dbReference type="NCBIfam" id="NF011501">
    <property type="entry name" value="PRK14939.1"/>
    <property type="match status" value="1"/>
</dbReference>
<feature type="site" description="Interaction with DNA" evidence="11">
    <location>
        <position position="451"/>
    </location>
</feature>
<organism evidence="13 14">
    <name type="scientific">Peptostreptococcus porci</name>
    <dbReference type="NCBI Taxonomy" id="2652282"/>
    <lineage>
        <taxon>Bacteria</taxon>
        <taxon>Bacillati</taxon>
        <taxon>Bacillota</taxon>
        <taxon>Clostridia</taxon>
        <taxon>Peptostreptococcales</taxon>
        <taxon>Peptostreptococcaceae</taxon>
        <taxon>Peptostreptococcus</taxon>
    </lineage>
</organism>
<dbReference type="Pfam" id="PF00204">
    <property type="entry name" value="DNA_gyraseB"/>
    <property type="match status" value="1"/>
</dbReference>
<dbReference type="GO" id="GO:0005524">
    <property type="term" value="F:ATP binding"/>
    <property type="evidence" value="ECO:0007669"/>
    <property type="project" value="UniProtKB-UniRule"/>
</dbReference>
<dbReference type="HAMAP" id="MF_01898">
    <property type="entry name" value="GyrB"/>
    <property type="match status" value="1"/>
</dbReference>
<evidence type="ECO:0000256" key="7">
    <source>
        <dbReference type="ARBA" id="ARBA00023029"/>
    </source>
</evidence>
<evidence type="ECO:0000256" key="3">
    <source>
        <dbReference type="ARBA" id="ARBA00022723"/>
    </source>
</evidence>
<dbReference type="Gene3D" id="3.30.565.10">
    <property type="entry name" value="Histidine kinase-like ATPase, C-terminal domain"/>
    <property type="match status" value="1"/>
</dbReference>
<dbReference type="GO" id="GO:0006265">
    <property type="term" value="P:DNA topological change"/>
    <property type="evidence" value="ECO:0007669"/>
    <property type="project" value="UniProtKB-UniRule"/>
</dbReference>
<dbReference type="GO" id="GO:0005694">
    <property type="term" value="C:chromosome"/>
    <property type="evidence" value="ECO:0007669"/>
    <property type="project" value="InterPro"/>
</dbReference>
<dbReference type="Pfam" id="PF00986">
    <property type="entry name" value="DNA_gyraseB_C"/>
    <property type="match status" value="1"/>
</dbReference>
<dbReference type="PANTHER" id="PTHR45866">
    <property type="entry name" value="DNA GYRASE/TOPOISOMERASE SUBUNIT B"/>
    <property type="match status" value="1"/>
</dbReference>
<dbReference type="GO" id="GO:0046872">
    <property type="term" value="F:metal ion binding"/>
    <property type="evidence" value="ECO:0007669"/>
    <property type="project" value="UniProtKB-KW"/>
</dbReference>
<keyword evidence="11" id="KW-0963">Cytoplasm</keyword>
<dbReference type="InterPro" id="IPR000565">
    <property type="entry name" value="Topo_IIA_B"/>
</dbReference>
<dbReference type="Gene3D" id="3.30.230.10">
    <property type="match status" value="1"/>
</dbReference>
<comment type="miscellaneous">
    <text evidence="11">Few gyrases are as efficient as E.coli at forming negative supercoils. Not all organisms have 2 type II topoisomerases; in organisms with a single type II topoisomerase this enzyme also has to decatenate newly replicated chromosomes.</text>
</comment>
<feature type="domain" description="Toprim" evidence="12">
    <location>
        <begin position="420"/>
        <end position="534"/>
    </location>
</feature>
<keyword evidence="6 11" id="KW-0460">Magnesium</keyword>
<keyword evidence="14" id="KW-1185">Reference proteome</keyword>
<dbReference type="FunFam" id="3.40.50.670:FF:000002">
    <property type="entry name" value="DNA gyrase subunit B"/>
    <property type="match status" value="1"/>
</dbReference>
<comment type="subunit">
    <text evidence="11">Heterotetramer, composed of two GyrA and two GyrB chains. In the heterotetramer, GyrA contains the active site tyrosine that forms a transient covalent intermediate with DNA, while GyrB binds cofactors and catalyzes ATP hydrolysis.</text>
</comment>
<evidence type="ECO:0000259" key="12">
    <source>
        <dbReference type="PROSITE" id="PS50880"/>
    </source>
</evidence>
<evidence type="ECO:0000256" key="10">
    <source>
        <dbReference type="ARBA" id="ARBA00063644"/>
    </source>
</evidence>
<dbReference type="InterPro" id="IPR002288">
    <property type="entry name" value="DNA_gyrase_B_C"/>
</dbReference>
<keyword evidence="5 11" id="KW-0067">ATP-binding</keyword>
<dbReference type="PROSITE" id="PS50880">
    <property type="entry name" value="TOPRIM"/>
    <property type="match status" value="1"/>
</dbReference>
<evidence type="ECO:0000313" key="13">
    <source>
        <dbReference type="EMBL" id="MST62938.1"/>
    </source>
</evidence>
<dbReference type="CDD" id="cd03366">
    <property type="entry name" value="TOPRIM_TopoIIA_GyrB"/>
    <property type="match status" value="1"/>
</dbReference>
<dbReference type="InterPro" id="IPR036890">
    <property type="entry name" value="HATPase_C_sf"/>
</dbReference>
<dbReference type="EC" id="5.6.2.2" evidence="11"/>
<dbReference type="FunFam" id="3.30.565.10:FF:000002">
    <property type="entry name" value="DNA gyrase subunit B"/>
    <property type="match status" value="1"/>
</dbReference>
<dbReference type="InterPro" id="IPR013760">
    <property type="entry name" value="Topo_IIA-like_dom_sf"/>
</dbReference>
<dbReference type="InterPro" id="IPR013759">
    <property type="entry name" value="Topo_IIA_B_C"/>
</dbReference>
<keyword evidence="4 11" id="KW-0547">Nucleotide-binding</keyword>